<accession>A0A4U0XKP7</accession>
<dbReference type="AlphaFoldDB" id="A0A4U0XKP7"/>
<evidence type="ECO:0000256" key="3">
    <source>
        <dbReference type="SAM" id="MobiDB-lite"/>
    </source>
</evidence>
<evidence type="ECO:0000313" key="6">
    <source>
        <dbReference type="Proteomes" id="UP000308768"/>
    </source>
</evidence>
<dbReference type="EMBL" id="NAJN01000262">
    <property type="protein sequence ID" value="TKA75953.1"/>
    <property type="molecule type" value="Genomic_DNA"/>
</dbReference>
<feature type="modified residue" description="4-aspartylphosphate" evidence="2">
    <location>
        <position position="138"/>
    </location>
</feature>
<comment type="caution">
    <text evidence="5">The sequence shown here is derived from an EMBL/GenBank/DDBJ whole genome shotgun (WGS) entry which is preliminary data.</text>
</comment>
<dbReference type="InterPro" id="IPR001789">
    <property type="entry name" value="Sig_transdc_resp-reg_receiver"/>
</dbReference>
<evidence type="ECO:0000313" key="5">
    <source>
        <dbReference type="EMBL" id="TKA75953.1"/>
    </source>
</evidence>
<keyword evidence="6" id="KW-1185">Reference proteome</keyword>
<feature type="region of interest" description="Disordered" evidence="3">
    <location>
        <begin position="1"/>
        <end position="55"/>
    </location>
</feature>
<dbReference type="STRING" id="331657.A0A4U0XKP7"/>
<protein>
    <recommendedName>
        <fullName evidence="4">Response regulatory domain-containing protein</fullName>
    </recommendedName>
</protein>
<organism evidence="5 6">
    <name type="scientific">Cryomyces minteri</name>
    <dbReference type="NCBI Taxonomy" id="331657"/>
    <lineage>
        <taxon>Eukaryota</taxon>
        <taxon>Fungi</taxon>
        <taxon>Dikarya</taxon>
        <taxon>Ascomycota</taxon>
        <taxon>Pezizomycotina</taxon>
        <taxon>Dothideomycetes</taxon>
        <taxon>Dothideomycetes incertae sedis</taxon>
        <taxon>Cryomyces</taxon>
    </lineage>
</organism>
<dbReference type="Gene3D" id="3.40.50.2300">
    <property type="match status" value="1"/>
</dbReference>
<proteinExistence type="predicted"/>
<dbReference type="CDD" id="cd17546">
    <property type="entry name" value="REC_hyHK_CKI1_RcsC-like"/>
    <property type="match status" value="1"/>
</dbReference>
<keyword evidence="1 2" id="KW-0597">Phosphoprotein</keyword>
<dbReference type="InterPro" id="IPR011006">
    <property type="entry name" value="CheY-like_superfamily"/>
</dbReference>
<reference evidence="5 6" key="1">
    <citation type="submission" date="2017-03" db="EMBL/GenBank/DDBJ databases">
        <title>Genomes of endolithic fungi from Antarctica.</title>
        <authorList>
            <person name="Coleine C."/>
            <person name="Masonjones S."/>
            <person name="Stajich J.E."/>
        </authorList>
    </citation>
    <scope>NUCLEOTIDE SEQUENCE [LARGE SCALE GENOMIC DNA]</scope>
    <source>
        <strain evidence="5 6">CCFEE 5187</strain>
    </source>
</reference>
<dbReference type="Proteomes" id="UP000308768">
    <property type="component" value="Unassembled WGS sequence"/>
</dbReference>
<evidence type="ECO:0000256" key="2">
    <source>
        <dbReference type="PROSITE-ProRule" id="PRU00169"/>
    </source>
</evidence>
<feature type="domain" description="Response regulatory" evidence="4">
    <location>
        <begin position="69"/>
        <end position="172"/>
    </location>
</feature>
<evidence type="ECO:0000259" key="4">
    <source>
        <dbReference type="PROSITE" id="PS50110"/>
    </source>
</evidence>
<dbReference type="PANTHER" id="PTHR45339:SF5">
    <property type="entry name" value="HISTIDINE KINASE"/>
    <property type="match status" value="1"/>
</dbReference>
<dbReference type="SUPFAM" id="SSF52172">
    <property type="entry name" value="CheY-like"/>
    <property type="match status" value="1"/>
</dbReference>
<feature type="non-terminal residue" evidence="5">
    <location>
        <position position="1"/>
    </location>
</feature>
<dbReference type="PANTHER" id="PTHR45339">
    <property type="entry name" value="HYBRID SIGNAL TRANSDUCTION HISTIDINE KINASE J"/>
    <property type="match status" value="1"/>
</dbReference>
<gene>
    <name evidence="5" type="ORF">B0A49_01915</name>
</gene>
<dbReference type="PROSITE" id="PS50110">
    <property type="entry name" value="RESPONSE_REGULATORY"/>
    <property type="match status" value="1"/>
</dbReference>
<name>A0A4U0XKP7_9PEZI</name>
<dbReference type="GO" id="GO:0000160">
    <property type="term" value="P:phosphorelay signal transduction system"/>
    <property type="evidence" value="ECO:0007669"/>
    <property type="project" value="InterPro"/>
</dbReference>
<evidence type="ECO:0000256" key="1">
    <source>
        <dbReference type="ARBA" id="ARBA00022553"/>
    </source>
</evidence>
<dbReference type="OrthoDB" id="60033at2759"/>
<sequence length="172" mass="18579">KVITTEESDARASDPLYATPLSPRPGSFRAPPPHSFRASPSNLIASTPPPPPPLPATVVPQKLAPDSLHVLIVEDNLINQRVMAQQLRRLGCTVHIADHGLEALSFLSTTTFSVTTPATKPTADNITGTVPLSVILMDLEMPVMDGLTCVRRIRQMEQEALVSRVDKDEKSG</sequence>